<organism evidence="1 2">
    <name type="scientific">Candidatus Faecalibacterium faecipullorum</name>
    <dbReference type="NCBI Taxonomy" id="2838578"/>
    <lineage>
        <taxon>Bacteria</taxon>
        <taxon>Bacillati</taxon>
        <taxon>Bacillota</taxon>
        <taxon>Clostridia</taxon>
        <taxon>Eubacteriales</taxon>
        <taxon>Oscillospiraceae</taxon>
        <taxon>Faecalibacterium</taxon>
    </lineage>
</organism>
<reference evidence="1" key="2">
    <citation type="submission" date="2021-04" db="EMBL/GenBank/DDBJ databases">
        <authorList>
            <person name="Gilroy R."/>
        </authorList>
    </citation>
    <scope>NUCLEOTIDE SEQUENCE</scope>
    <source>
        <strain evidence="1">ChiHjej9B8-13557</strain>
    </source>
</reference>
<protein>
    <submittedName>
        <fullName evidence="1">Bifunctional adenosylcobinamide kinase/adenosylcobinamide-phosphate guanylyltransferase</fullName>
    </submittedName>
</protein>
<dbReference type="EMBL" id="DWXX01000068">
    <property type="protein sequence ID" value="HJB58755.1"/>
    <property type="molecule type" value="Genomic_DNA"/>
</dbReference>
<dbReference type="Proteomes" id="UP000824211">
    <property type="component" value="Unassembled WGS sequence"/>
</dbReference>
<keyword evidence="1" id="KW-0418">Kinase</keyword>
<name>A0A9D2S7V6_9FIRM</name>
<keyword evidence="1" id="KW-0808">Transferase</keyword>
<accession>A0A9D2S7V6</accession>
<gene>
    <name evidence="1" type="ORF">H9771_03695</name>
</gene>
<dbReference type="AlphaFoldDB" id="A0A9D2S7V6"/>
<keyword evidence="1" id="KW-0548">Nucleotidyltransferase</keyword>
<evidence type="ECO:0000313" key="2">
    <source>
        <dbReference type="Proteomes" id="UP000824211"/>
    </source>
</evidence>
<dbReference type="SUPFAM" id="SSF52540">
    <property type="entry name" value="P-loop containing nucleoside triphosphate hydrolases"/>
    <property type="match status" value="1"/>
</dbReference>
<dbReference type="Gene3D" id="3.40.50.300">
    <property type="entry name" value="P-loop containing nucleotide triphosphate hydrolases"/>
    <property type="match status" value="1"/>
</dbReference>
<evidence type="ECO:0000313" key="1">
    <source>
        <dbReference type="EMBL" id="HJB58755.1"/>
    </source>
</evidence>
<reference evidence="1" key="1">
    <citation type="journal article" date="2021" name="PeerJ">
        <title>Extensive microbial diversity within the chicken gut microbiome revealed by metagenomics and culture.</title>
        <authorList>
            <person name="Gilroy R."/>
            <person name="Ravi A."/>
            <person name="Getino M."/>
            <person name="Pursley I."/>
            <person name="Horton D.L."/>
            <person name="Alikhan N.F."/>
            <person name="Baker D."/>
            <person name="Gharbi K."/>
            <person name="Hall N."/>
            <person name="Watson M."/>
            <person name="Adriaenssens E.M."/>
            <person name="Foster-Nyarko E."/>
            <person name="Jarju S."/>
            <person name="Secka A."/>
            <person name="Antonio M."/>
            <person name="Oren A."/>
            <person name="Chaudhuri R.R."/>
            <person name="La Ragione R."/>
            <person name="Hildebrand F."/>
            <person name="Pallen M.J."/>
        </authorList>
    </citation>
    <scope>NUCLEOTIDE SEQUENCE</scope>
    <source>
        <strain evidence="1">ChiHjej9B8-13557</strain>
    </source>
</reference>
<dbReference type="GO" id="GO:0016301">
    <property type="term" value="F:kinase activity"/>
    <property type="evidence" value="ECO:0007669"/>
    <property type="project" value="UniProtKB-KW"/>
</dbReference>
<dbReference type="InterPro" id="IPR027417">
    <property type="entry name" value="P-loop_NTPase"/>
</dbReference>
<sequence length="113" mass="11645">MTFITGPLWSGKREFACRLLGCGPEELAARAVWDVQALAAGCGDLAALADALAARYEAVILTEEGGGVVPADGGQRAAREAAGRLACLLAARAECVVRVFCGLPLVLKGECNL</sequence>
<dbReference type="GO" id="GO:0016779">
    <property type="term" value="F:nucleotidyltransferase activity"/>
    <property type="evidence" value="ECO:0007669"/>
    <property type="project" value="UniProtKB-KW"/>
</dbReference>
<comment type="caution">
    <text evidence="1">The sequence shown here is derived from an EMBL/GenBank/DDBJ whole genome shotgun (WGS) entry which is preliminary data.</text>
</comment>
<proteinExistence type="predicted"/>